<keyword evidence="1" id="KW-1133">Transmembrane helix</keyword>
<feature type="transmembrane region" description="Helical" evidence="1">
    <location>
        <begin position="82"/>
        <end position="107"/>
    </location>
</feature>
<protein>
    <submittedName>
        <fullName evidence="2">DUF2798 domain-containing protein</fullName>
    </submittedName>
</protein>
<sequence>MPKTKFQSVIFTILMAFTMVYGMICYNIALNMGGMSNEVFLKAFHELIIMWPVAFILEFFVVEKLSQKLAFRIVTPGKDRPIFIILAISAMIVCLMCPMMSLVATILFKHPGTELIAVWLETTVFNFPMALCLQIFFVGPFIRLIFRTIFKKQLAQQPCIEP</sequence>
<dbReference type="Proteomes" id="UP000649151">
    <property type="component" value="Unassembled WGS sequence"/>
</dbReference>
<dbReference type="RefSeq" id="WP_186996517.1">
    <property type="nucleotide sequence ID" value="NZ_JACOQK010000001.1"/>
</dbReference>
<comment type="caution">
    <text evidence="2">The sequence shown here is derived from an EMBL/GenBank/DDBJ whole genome shotgun (WGS) entry which is preliminary data.</text>
</comment>
<feature type="transmembrane region" description="Helical" evidence="1">
    <location>
        <begin position="127"/>
        <end position="146"/>
    </location>
</feature>
<proteinExistence type="predicted"/>
<dbReference type="EMBL" id="JACOQK010000001">
    <property type="protein sequence ID" value="MBC5787640.1"/>
    <property type="molecule type" value="Genomic_DNA"/>
</dbReference>
<keyword evidence="1" id="KW-0472">Membrane</keyword>
<feature type="transmembrane region" description="Helical" evidence="1">
    <location>
        <begin position="41"/>
        <end position="61"/>
    </location>
</feature>
<accession>A0ABR7IR82</accession>
<keyword evidence="1" id="KW-0812">Transmembrane</keyword>
<evidence type="ECO:0000313" key="2">
    <source>
        <dbReference type="EMBL" id="MBC5787640.1"/>
    </source>
</evidence>
<gene>
    <name evidence="2" type="ORF">H8Z77_06360</name>
</gene>
<reference evidence="2 3" key="1">
    <citation type="submission" date="2020-08" db="EMBL/GenBank/DDBJ databases">
        <title>Genome public.</title>
        <authorList>
            <person name="Liu C."/>
            <person name="Sun Q."/>
        </authorList>
    </citation>
    <scope>NUCLEOTIDE SEQUENCE [LARGE SCALE GENOMIC DNA]</scope>
    <source>
        <strain evidence="2 3">NSJ-27</strain>
    </source>
</reference>
<evidence type="ECO:0000313" key="3">
    <source>
        <dbReference type="Proteomes" id="UP000649151"/>
    </source>
</evidence>
<evidence type="ECO:0000256" key="1">
    <source>
        <dbReference type="SAM" id="Phobius"/>
    </source>
</evidence>
<keyword evidence="3" id="KW-1185">Reference proteome</keyword>
<dbReference type="Pfam" id="PF11391">
    <property type="entry name" value="DUF2798"/>
    <property type="match status" value="2"/>
</dbReference>
<dbReference type="InterPro" id="IPR021529">
    <property type="entry name" value="DUF2798"/>
</dbReference>
<name>A0ABR7IR82_9CLOT</name>
<feature type="transmembrane region" description="Helical" evidence="1">
    <location>
        <begin position="9"/>
        <end position="29"/>
    </location>
</feature>
<organism evidence="2 3">
    <name type="scientific">Clostridium facile</name>
    <dbReference type="NCBI Taxonomy" id="2763035"/>
    <lineage>
        <taxon>Bacteria</taxon>
        <taxon>Bacillati</taxon>
        <taxon>Bacillota</taxon>
        <taxon>Clostridia</taxon>
        <taxon>Eubacteriales</taxon>
        <taxon>Clostridiaceae</taxon>
        <taxon>Clostridium</taxon>
    </lineage>
</organism>